<feature type="signal peptide" evidence="1">
    <location>
        <begin position="1"/>
        <end position="22"/>
    </location>
</feature>
<proteinExistence type="predicted"/>
<dbReference type="AlphaFoldDB" id="F6U0Z1"/>
<reference evidence="2" key="4">
    <citation type="submission" date="2025-09" db="UniProtKB">
        <authorList>
            <consortium name="Ensembl"/>
        </authorList>
    </citation>
    <scope>IDENTIFICATION</scope>
</reference>
<dbReference type="GeneTree" id="ENSGT00530000064660"/>
<accession>F6U0Z1</accession>
<dbReference type="RefSeq" id="XP_026692872.1">
    <property type="nucleotide sequence ID" value="XM_026837071.1"/>
</dbReference>
<dbReference type="KEGG" id="cin:100185512"/>
<dbReference type="Proteomes" id="UP000008144">
    <property type="component" value="Chromosome 12"/>
</dbReference>
<evidence type="ECO:0000313" key="2">
    <source>
        <dbReference type="Ensembl" id="ENSCINP00000025600.2"/>
    </source>
</evidence>
<dbReference type="Ensembl" id="ENSCINT00000025846.2">
    <property type="protein sequence ID" value="ENSCINP00000025600.2"/>
    <property type="gene ID" value="ENSCING00000014074.2"/>
</dbReference>
<feature type="chain" id="PRO_5014090187" evidence="1">
    <location>
        <begin position="23"/>
        <end position="260"/>
    </location>
</feature>
<dbReference type="InParanoid" id="F6U0Z1"/>
<keyword evidence="1" id="KW-0732">Signal</keyword>
<dbReference type="GeneID" id="100185512"/>
<reference evidence="2" key="3">
    <citation type="submission" date="2025-08" db="UniProtKB">
        <authorList>
            <consortium name="Ensembl"/>
        </authorList>
    </citation>
    <scope>IDENTIFICATION</scope>
</reference>
<sequence length="260" mass="29193">MELLLRLFLLSYFWTFVTSSSAQRPTVYNGTYEVTSQSKTSSSFMNFAYRLCLNSVPAHVYATAKPCSISKSHEFKVTVLQILRGNVVVMVTRTDQASGWDALDLIITWTLYIGNGTGYEQHFIWLPYTTGNYAWNKQVTSDFCKSLDGKLVDIENKAMYDVVYKYMESSFTSSFDNVQSWLAMTYDRNVTITQSNGQPGYNGDWLALGGYPKAGYASWTSVGIRVGIQPHTLGNGGMWTWYAMSSADRLAPLCAYNAAH</sequence>
<organism evidence="2 3">
    <name type="scientific">Ciona intestinalis</name>
    <name type="common">Transparent sea squirt</name>
    <name type="synonym">Ascidia intestinalis</name>
    <dbReference type="NCBI Taxonomy" id="7719"/>
    <lineage>
        <taxon>Eukaryota</taxon>
        <taxon>Metazoa</taxon>
        <taxon>Chordata</taxon>
        <taxon>Tunicata</taxon>
        <taxon>Ascidiacea</taxon>
        <taxon>Phlebobranchia</taxon>
        <taxon>Cionidae</taxon>
        <taxon>Ciona</taxon>
    </lineage>
</organism>
<dbReference type="EMBL" id="EAAA01001044">
    <property type="status" value="NOT_ANNOTATED_CDS"/>
    <property type="molecule type" value="Genomic_DNA"/>
</dbReference>
<evidence type="ECO:0000313" key="3">
    <source>
        <dbReference type="Proteomes" id="UP000008144"/>
    </source>
</evidence>
<keyword evidence="3" id="KW-1185">Reference proteome</keyword>
<dbReference type="HOGENOM" id="CLU_093503_0_0_1"/>
<protein>
    <submittedName>
        <fullName evidence="2">Uncharacterized LOC100185512</fullName>
    </submittedName>
</protein>
<accession>A0A1W2W9G0</accession>
<reference evidence="2" key="2">
    <citation type="journal article" date="2008" name="Genome Biol.">
        <title>Improved genome assembly and evidence-based global gene model set for the chordate Ciona intestinalis: new insight into intron and operon populations.</title>
        <authorList>
            <person name="Satou Y."/>
            <person name="Mineta K."/>
            <person name="Ogasawara M."/>
            <person name="Sasakura Y."/>
            <person name="Shoguchi E."/>
            <person name="Ueno K."/>
            <person name="Yamada L."/>
            <person name="Matsumoto J."/>
            <person name="Wasserscheid J."/>
            <person name="Dewar K."/>
            <person name="Wiley G.B."/>
            <person name="Macmil S.L."/>
            <person name="Roe B.A."/>
            <person name="Zeller R.W."/>
            <person name="Hastings K.E."/>
            <person name="Lemaire P."/>
            <person name="Lindquist E."/>
            <person name="Endo T."/>
            <person name="Hotta K."/>
            <person name="Inaba K."/>
        </authorList>
    </citation>
    <scope>NUCLEOTIDE SEQUENCE [LARGE SCALE GENOMIC DNA]</scope>
    <source>
        <strain evidence="2">wild type</strain>
    </source>
</reference>
<evidence type="ECO:0000256" key="1">
    <source>
        <dbReference type="SAM" id="SignalP"/>
    </source>
</evidence>
<gene>
    <name evidence="2" type="primary">LOC100185512</name>
</gene>
<name>F6U0Z1_CIOIN</name>
<reference evidence="3" key="1">
    <citation type="journal article" date="2002" name="Science">
        <title>The draft genome of Ciona intestinalis: insights into chordate and vertebrate origins.</title>
        <authorList>
            <person name="Dehal P."/>
            <person name="Satou Y."/>
            <person name="Campbell R.K."/>
            <person name="Chapman J."/>
            <person name="Degnan B."/>
            <person name="De Tomaso A."/>
            <person name="Davidson B."/>
            <person name="Di Gregorio A."/>
            <person name="Gelpke M."/>
            <person name="Goodstein D.M."/>
            <person name="Harafuji N."/>
            <person name="Hastings K.E."/>
            <person name="Ho I."/>
            <person name="Hotta K."/>
            <person name="Huang W."/>
            <person name="Kawashima T."/>
            <person name="Lemaire P."/>
            <person name="Martinez D."/>
            <person name="Meinertzhagen I.A."/>
            <person name="Necula S."/>
            <person name="Nonaka M."/>
            <person name="Putnam N."/>
            <person name="Rash S."/>
            <person name="Saiga H."/>
            <person name="Satake M."/>
            <person name="Terry A."/>
            <person name="Yamada L."/>
            <person name="Wang H.G."/>
            <person name="Awazu S."/>
            <person name="Azumi K."/>
            <person name="Boore J."/>
            <person name="Branno M."/>
            <person name="Chin-Bow S."/>
            <person name="DeSantis R."/>
            <person name="Doyle S."/>
            <person name="Francino P."/>
            <person name="Keys D.N."/>
            <person name="Haga S."/>
            <person name="Hayashi H."/>
            <person name="Hino K."/>
            <person name="Imai K.S."/>
            <person name="Inaba K."/>
            <person name="Kano S."/>
            <person name="Kobayashi K."/>
            <person name="Kobayashi M."/>
            <person name="Lee B.I."/>
            <person name="Makabe K.W."/>
            <person name="Manohar C."/>
            <person name="Matassi G."/>
            <person name="Medina M."/>
            <person name="Mochizuki Y."/>
            <person name="Mount S."/>
            <person name="Morishita T."/>
            <person name="Miura S."/>
            <person name="Nakayama A."/>
            <person name="Nishizaka S."/>
            <person name="Nomoto H."/>
            <person name="Ohta F."/>
            <person name="Oishi K."/>
            <person name="Rigoutsos I."/>
            <person name="Sano M."/>
            <person name="Sasaki A."/>
            <person name="Sasakura Y."/>
            <person name="Shoguchi E."/>
            <person name="Shin-i T."/>
            <person name="Spagnuolo A."/>
            <person name="Stainier D."/>
            <person name="Suzuki M.M."/>
            <person name="Tassy O."/>
            <person name="Takatori N."/>
            <person name="Tokuoka M."/>
            <person name="Yagi K."/>
            <person name="Yoshizaki F."/>
            <person name="Wada S."/>
            <person name="Zhang C."/>
            <person name="Hyatt P.D."/>
            <person name="Larimer F."/>
            <person name="Detter C."/>
            <person name="Doggett N."/>
            <person name="Glavina T."/>
            <person name="Hawkins T."/>
            <person name="Richardson P."/>
            <person name="Lucas S."/>
            <person name="Kohara Y."/>
            <person name="Levine M."/>
            <person name="Satoh N."/>
            <person name="Rokhsar D.S."/>
        </authorList>
    </citation>
    <scope>NUCLEOTIDE SEQUENCE [LARGE SCALE GENOMIC DNA]</scope>
</reference>